<reference evidence="2" key="1">
    <citation type="submission" date="2009-02" db="EMBL/GenBank/DDBJ databases">
        <title>The Genome Sequence of Ajellomyces capsulatus strain G186AR.</title>
        <authorList>
            <consortium name="The Broad Institute Genome Sequencing Platform"/>
            <person name="Champion M."/>
            <person name="Cuomo C."/>
            <person name="Ma L.-J."/>
            <person name="Henn M.R."/>
            <person name="Sil A."/>
            <person name="Goldman B."/>
            <person name="Young S.K."/>
            <person name="Kodira C.D."/>
            <person name="Zeng Q."/>
            <person name="Koehrsen M."/>
            <person name="Alvarado L."/>
            <person name="Berlin A."/>
            <person name="Borenstein D."/>
            <person name="Chen Z."/>
            <person name="Engels R."/>
            <person name="Freedman E."/>
            <person name="Gellesch M."/>
            <person name="Goldberg J."/>
            <person name="Griggs A."/>
            <person name="Gujja S."/>
            <person name="Heiman D."/>
            <person name="Hepburn T."/>
            <person name="Howarth C."/>
            <person name="Jen D."/>
            <person name="Larson L."/>
            <person name="Lewis B."/>
            <person name="Mehta T."/>
            <person name="Park D."/>
            <person name="Pearson M."/>
            <person name="Roberts A."/>
            <person name="Saif S."/>
            <person name="Shea T."/>
            <person name="Shenoy N."/>
            <person name="Sisk P."/>
            <person name="Stolte C."/>
            <person name="Sykes S."/>
            <person name="Walk T."/>
            <person name="White J."/>
            <person name="Yandava C."/>
            <person name="Klein B."/>
            <person name="McEwen J.G."/>
            <person name="Puccia R."/>
            <person name="Goldman G.H."/>
            <person name="Felipe M.S."/>
            <person name="Nino-Vega G."/>
            <person name="San-Blas G."/>
            <person name="Taylor J."/>
            <person name="Mendoza L."/>
            <person name="Galagan J."/>
            <person name="Nusbaum C."/>
            <person name="Birren B."/>
        </authorList>
    </citation>
    <scope>NUCLEOTIDE SEQUENCE</scope>
    <source>
        <strain evidence="2">G186AR</strain>
    </source>
</reference>
<feature type="region of interest" description="Disordered" evidence="1">
    <location>
        <begin position="154"/>
        <end position="175"/>
    </location>
</feature>
<sequence>MHIPSTPSMVSVDLADETSSSTKPVKASQKQLGWPKSHQSKIGWIVLPAPRSRKWQISPWKGDEGIGEFPPFFCFYAVDPTLGWAISTNGLLRSALPLESVGCWTEPVERMSHGKSADEREEPLIKTHQTLKLAQTVFIIRNTGSTTRYRYNLNNATEPSPRTNGKITSASGKPDNPSIASIHVSSHSPFNFPAIEDRQESSGFSCEII</sequence>
<dbReference type="Proteomes" id="UP000001631">
    <property type="component" value="Unassembled WGS sequence"/>
</dbReference>
<name>C0NMV9_AJECG</name>
<organism evidence="2 3">
    <name type="scientific">Ajellomyces capsulatus (strain G186AR / H82 / ATCC MYA-2454 / RMSCC 2432)</name>
    <name type="common">Darling's disease fungus</name>
    <name type="synonym">Histoplasma capsulatum</name>
    <dbReference type="NCBI Taxonomy" id="447093"/>
    <lineage>
        <taxon>Eukaryota</taxon>
        <taxon>Fungi</taxon>
        <taxon>Dikarya</taxon>
        <taxon>Ascomycota</taxon>
        <taxon>Pezizomycotina</taxon>
        <taxon>Eurotiomycetes</taxon>
        <taxon>Eurotiomycetidae</taxon>
        <taxon>Onygenales</taxon>
        <taxon>Ajellomycetaceae</taxon>
        <taxon>Histoplasma</taxon>
    </lineage>
</organism>
<dbReference type="EMBL" id="GG663367">
    <property type="protein sequence ID" value="EEH07207.1"/>
    <property type="molecule type" value="Genomic_DNA"/>
</dbReference>
<proteinExistence type="predicted"/>
<dbReference type="GeneID" id="69037102"/>
<keyword evidence="3" id="KW-1185">Reference proteome</keyword>
<protein>
    <submittedName>
        <fullName evidence="2">Uncharacterized protein</fullName>
    </submittedName>
</protein>
<feature type="compositionally biased region" description="Polar residues" evidence="1">
    <location>
        <begin position="154"/>
        <end position="171"/>
    </location>
</feature>
<evidence type="ECO:0000256" key="1">
    <source>
        <dbReference type="SAM" id="MobiDB-lite"/>
    </source>
</evidence>
<evidence type="ECO:0000313" key="2">
    <source>
        <dbReference type="EMBL" id="EEH07207.1"/>
    </source>
</evidence>
<accession>C0NMV9</accession>
<feature type="compositionally biased region" description="Polar residues" evidence="1">
    <location>
        <begin position="17"/>
        <end position="31"/>
    </location>
</feature>
<dbReference type="AlphaFoldDB" id="C0NMV9"/>
<dbReference type="RefSeq" id="XP_045287688.1">
    <property type="nucleotide sequence ID" value="XM_045431135.1"/>
</dbReference>
<feature type="region of interest" description="Disordered" evidence="1">
    <location>
        <begin position="1"/>
        <end position="32"/>
    </location>
</feature>
<gene>
    <name evidence="2" type="ORF">HCBG_04086</name>
</gene>
<dbReference type="InParanoid" id="C0NMV9"/>
<evidence type="ECO:0000313" key="3">
    <source>
        <dbReference type="Proteomes" id="UP000001631"/>
    </source>
</evidence>
<dbReference type="HOGENOM" id="CLU_1315078_0_0_1"/>